<dbReference type="Gene3D" id="3.40.50.2000">
    <property type="entry name" value="Glycogen Phosphorylase B"/>
    <property type="match status" value="1"/>
</dbReference>
<keyword evidence="7" id="KW-1185">Reference proteome</keyword>
<reference evidence="6" key="1">
    <citation type="submission" date="2022-01" db="EMBL/GenBank/DDBJ databases">
        <authorList>
            <person name="King R."/>
        </authorList>
    </citation>
    <scope>NUCLEOTIDE SEQUENCE</scope>
</reference>
<protein>
    <recommendedName>
        <fullName evidence="8">UDP-glucuronosyltransferase</fullName>
    </recommendedName>
</protein>
<dbReference type="PANTHER" id="PTHR48043">
    <property type="entry name" value="EG:EG0003.4 PROTEIN-RELATED"/>
    <property type="match status" value="1"/>
</dbReference>
<sequence length="514" mass="57897">MNLKILCIFLILAVHGCKSSRILFIIPPFAKSHVVTAEILAKALAKQGHGMTFVSAFPSKEKLDNFREIKIPMNDKDYELFDEINKAMSVGKKISNMLGTFSKIIFNIGNQTLQSREVRSLMNEQFDLVILGYFMNDFTLGLADHFKCPSIVYFSGHLIPTISRIVGNPISPESVRHATVHVKKMNFMGRLRNFGVNMMDFLVMKIFFRPRALAVYNYNFPPDRYRSYDEMIRNVSLVLVNTHFTSSGPRPLLPNLVEVGGLQVKPNPAPLPEDLKTFLDDAKDGAILFSFGSNAKSIYIPEDKQKIILKVFSKLKQRVIMKWESDVLPGKPKNVLISKWLPQDDILAHPNIKAFISHCGYGGVIEAKSNGVPIIGIPLGADQKGNADKIVEEGWAVRLDMTDITEESLTNALKEILSNPKYRDIVGKQAILAKDRPMNAQDTAVYWVEYVLRHNGAPHLHYPGADLNFFQANSIDVILFIFAVIYAAFKVIKLICGFIFCRSKKGSNEKLKRN</sequence>
<dbReference type="InterPro" id="IPR002213">
    <property type="entry name" value="UDP_glucos_trans"/>
</dbReference>
<dbReference type="PANTHER" id="PTHR48043:SF159">
    <property type="entry name" value="EG:EG0003.4 PROTEIN-RELATED"/>
    <property type="match status" value="1"/>
</dbReference>
<dbReference type="Proteomes" id="UP001153620">
    <property type="component" value="Chromosome 1"/>
</dbReference>
<dbReference type="EMBL" id="OU895877">
    <property type="protein sequence ID" value="CAG9797599.1"/>
    <property type="molecule type" value="Genomic_DNA"/>
</dbReference>
<evidence type="ECO:0000256" key="2">
    <source>
        <dbReference type="ARBA" id="ARBA00022676"/>
    </source>
</evidence>
<reference evidence="6" key="2">
    <citation type="submission" date="2022-10" db="EMBL/GenBank/DDBJ databases">
        <authorList>
            <consortium name="ENA_rothamsted_submissions"/>
            <consortium name="culmorum"/>
            <person name="King R."/>
        </authorList>
    </citation>
    <scope>NUCLEOTIDE SEQUENCE</scope>
</reference>
<keyword evidence="5" id="KW-0732">Signal</keyword>
<keyword evidence="2" id="KW-0328">Glycosyltransferase</keyword>
<evidence type="ECO:0000256" key="5">
    <source>
        <dbReference type="SAM" id="SignalP"/>
    </source>
</evidence>
<dbReference type="OrthoDB" id="6353678at2759"/>
<name>A0A9N9WJB5_9DIPT</name>
<dbReference type="FunFam" id="3.40.50.2000:FF:000050">
    <property type="entry name" value="UDP-glucuronosyltransferase"/>
    <property type="match status" value="1"/>
</dbReference>
<feature type="transmembrane region" description="Helical" evidence="4">
    <location>
        <begin position="477"/>
        <end position="501"/>
    </location>
</feature>
<evidence type="ECO:0000256" key="4">
    <source>
        <dbReference type="SAM" id="Phobius"/>
    </source>
</evidence>
<keyword evidence="4" id="KW-1133">Transmembrane helix</keyword>
<dbReference type="CDD" id="cd03784">
    <property type="entry name" value="GT1_Gtf-like"/>
    <property type="match status" value="1"/>
</dbReference>
<evidence type="ECO:0000256" key="3">
    <source>
        <dbReference type="ARBA" id="ARBA00022679"/>
    </source>
</evidence>
<gene>
    <name evidence="6" type="ORF">CHIRRI_LOCUS596</name>
</gene>
<dbReference type="AlphaFoldDB" id="A0A9N9WJB5"/>
<dbReference type="InterPro" id="IPR050271">
    <property type="entry name" value="UDP-glycosyltransferase"/>
</dbReference>
<accession>A0A9N9WJB5</accession>
<evidence type="ECO:0000313" key="6">
    <source>
        <dbReference type="EMBL" id="CAG9797599.1"/>
    </source>
</evidence>
<dbReference type="SUPFAM" id="SSF53756">
    <property type="entry name" value="UDP-Glycosyltransferase/glycogen phosphorylase"/>
    <property type="match status" value="1"/>
</dbReference>
<feature type="chain" id="PRO_5040207193" description="UDP-glucuronosyltransferase" evidence="5">
    <location>
        <begin position="20"/>
        <end position="514"/>
    </location>
</feature>
<proteinExistence type="inferred from homology"/>
<keyword evidence="3" id="KW-0808">Transferase</keyword>
<feature type="signal peptide" evidence="5">
    <location>
        <begin position="1"/>
        <end position="19"/>
    </location>
</feature>
<dbReference type="Pfam" id="PF00201">
    <property type="entry name" value="UDPGT"/>
    <property type="match status" value="1"/>
</dbReference>
<dbReference type="GO" id="GO:0008194">
    <property type="term" value="F:UDP-glycosyltransferase activity"/>
    <property type="evidence" value="ECO:0007669"/>
    <property type="project" value="InterPro"/>
</dbReference>
<keyword evidence="4" id="KW-0472">Membrane</keyword>
<organism evidence="6 7">
    <name type="scientific">Chironomus riparius</name>
    <dbReference type="NCBI Taxonomy" id="315576"/>
    <lineage>
        <taxon>Eukaryota</taxon>
        <taxon>Metazoa</taxon>
        <taxon>Ecdysozoa</taxon>
        <taxon>Arthropoda</taxon>
        <taxon>Hexapoda</taxon>
        <taxon>Insecta</taxon>
        <taxon>Pterygota</taxon>
        <taxon>Neoptera</taxon>
        <taxon>Endopterygota</taxon>
        <taxon>Diptera</taxon>
        <taxon>Nematocera</taxon>
        <taxon>Chironomoidea</taxon>
        <taxon>Chironomidae</taxon>
        <taxon>Chironominae</taxon>
        <taxon>Chironomus</taxon>
    </lineage>
</organism>
<comment type="similarity">
    <text evidence="1">Belongs to the UDP-glycosyltransferase family.</text>
</comment>
<evidence type="ECO:0000313" key="7">
    <source>
        <dbReference type="Proteomes" id="UP001153620"/>
    </source>
</evidence>
<keyword evidence="4" id="KW-0812">Transmembrane</keyword>
<evidence type="ECO:0008006" key="8">
    <source>
        <dbReference type="Google" id="ProtNLM"/>
    </source>
</evidence>
<evidence type="ECO:0000256" key="1">
    <source>
        <dbReference type="ARBA" id="ARBA00009995"/>
    </source>
</evidence>